<gene>
    <name evidence="1" type="ORF">IV203_007801</name>
</gene>
<keyword evidence="2" id="KW-1185">Reference proteome</keyword>
<accession>A0A9K3KYX6</accession>
<comment type="caution">
    <text evidence="1">The sequence shown here is derived from an EMBL/GenBank/DDBJ whole genome shotgun (WGS) entry which is preliminary data.</text>
</comment>
<reference evidence="1" key="2">
    <citation type="submission" date="2021-04" db="EMBL/GenBank/DDBJ databases">
        <authorList>
            <person name="Podell S."/>
        </authorList>
    </citation>
    <scope>NUCLEOTIDE SEQUENCE</scope>
    <source>
        <strain evidence="1">Hildebrandi</strain>
    </source>
</reference>
<reference evidence="1" key="1">
    <citation type="journal article" date="2021" name="Sci. Rep.">
        <title>Diploid genomic architecture of Nitzschia inconspicua, an elite biomass production diatom.</title>
        <authorList>
            <person name="Oliver A."/>
            <person name="Podell S."/>
            <person name="Pinowska A."/>
            <person name="Traller J.C."/>
            <person name="Smith S.R."/>
            <person name="McClure R."/>
            <person name="Beliaev A."/>
            <person name="Bohutskyi P."/>
            <person name="Hill E.A."/>
            <person name="Rabines A."/>
            <person name="Zheng H."/>
            <person name="Allen L.Z."/>
            <person name="Kuo A."/>
            <person name="Grigoriev I.V."/>
            <person name="Allen A.E."/>
            <person name="Hazlebeck D."/>
            <person name="Allen E.E."/>
        </authorList>
    </citation>
    <scope>NUCLEOTIDE SEQUENCE</scope>
    <source>
        <strain evidence="1">Hildebrandi</strain>
    </source>
</reference>
<sequence length="245" mass="28119">MNLPTNRTFKDVFFEQRVSDALKEAHRILNLERNPRLAGDVNHDYADKAKKMDLTKTTTLRFHACDSNEFIKEEVMDVPVATALQTTMETTTTGSFPGNTKKSTVEEVLNREQFSLPNHQEYTPIEVPLTWLLNQIDIESSKGHFTIDTQDKDRKTPRRNKQVEEALAFHVELSAWMGAVYRHVTRRYSSDIRDKLHPVLFLPIRPLMEEVDGDESDRSKITHALSGNDMTLLLNEHVQSLNKAG</sequence>
<dbReference type="OrthoDB" id="422042at2759"/>
<organism evidence="1 2">
    <name type="scientific">Nitzschia inconspicua</name>
    <dbReference type="NCBI Taxonomy" id="303405"/>
    <lineage>
        <taxon>Eukaryota</taxon>
        <taxon>Sar</taxon>
        <taxon>Stramenopiles</taxon>
        <taxon>Ochrophyta</taxon>
        <taxon>Bacillariophyta</taxon>
        <taxon>Bacillariophyceae</taxon>
        <taxon>Bacillariophycidae</taxon>
        <taxon>Bacillariales</taxon>
        <taxon>Bacillariaceae</taxon>
        <taxon>Nitzschia</taxon>
    </lineage>
</organism>
<name>A0A9K3KYX6_9STRA</name>
<dbReference type="EMBL" id="JAGRRH010000017">
    <property type="protein sequence ID" value="KAG7351753.1"/>
    <property type="molecule type" value="Genomic_DNA"/>
</dbReference>
<evidence type="ECO:0000313" key="2">
    <source>
        <dbReference type="Proteomes" id="UP000693970"/>
    </source>
</evidence>
<evidence type="ECO:0000313" key="1">
    <source>
        <dbReference type="EMBL" id="KAG7351753.1"/>
    </source>
</evidence>
<dbReference type="Proteomes" id="UP000693970">
    <property type="component" value="Unassembled WGS sequence"/>
</dbReference>
<proteinExistence type="predicted"/>
<protein>
    <submittedName>
        <fullName evidence="1">Uncharacterized protein</fullName>
    </submittedName>
</protein>
<dbReference type="AlphaFoldDB" id="A0A9K3KYX6"/>